<dbReference type="Pfam" id="PF01057">
    <property type="entry name" value="Parvo_NS1"/>
    <property type="match status" value="1"/>
</dbReference>
<dbReference type="GO" id="GO:0006260">
    <property type="term" value="P:DNA replication"/>
    <property type="evidence" value="ECO:0007669"/>
    <property type="project" value="UniProtKB-KW"/>
</dbReference>
<dbReference type="SUPFAM" id="SSF52540">
    <property type="entry name" value="P-loop containing nucleoside triphosphate hydrolases"/>
    <property type="match status" value="1"/>
</dbReference>
<feature type="domain" description="SF3 helicase" evidence="7">
    <location>
        <begin position="256"/>
        <end position="444"/>
    </location>
</feature>
<keyword evidence="2" id="KW-1048">Host nucleus</keyword>
<organism evidence="8">
    <name type="scientific">Parvoviridae sp</name>
    <dbReference type="NCBI Taxonomy" id="1940570"/>
    <lineage>
        <taxon>Viruses</taxon>
        <taxon>Monodnaviria</taxon>
        <taxon>Shotokuvirae</taxon>
        <taxon>Cossaviricota</taxon>
        <taxon>Quintoviricetes</taxon>
        <taxon>Piccovirales</taxon>
        <taxon>Parvoviridae</taxon>
    </lineage>
</organism>
<feature type="compositionally biased region" description="Low complexity" evidence="6">
    <location>
        <begin position="561"/>
        <end position="587"/>
    </location>
</feature>
<feature type="region of interest" description="Disordered" evidence="6">
    <location>
        <begin position="465"/>
        <end position="587"/>
    </location>
</feature>
<evidence type="ECO:0000313" key="8">
    <source>
        <dbReference type="EMBL" id="QKE55008.1"/>
    </source>
</evidence>
<dbReference type="PROSITE" id="PS51206">
    <property type="entry name" value="SF3_HELICASE_1"/>
    <property type="match status" value="1"/>
</dbReference>
<keyword evidence="4" id="KW-0547">Nucleotide-binding</keyword>
<keyword evidence="5" id="KW-0067">ATP-binding</keyword>
<dbReference type="InterPro" id="IPR027417">
    <property type="entry name" value="P-loop_NTPase"/>
</dbReference>
<feature type="compositionally biased region" description="Low complexity" evidence="6">
    <location>
        <begin position="506"/>
        <end position="518"/>
    </location>
</feature>
<dbReference type="Gene3D" id="3.40.50.300">
    <property type="entry name" value="P-loop containing nucleotide triphosphate hydrolases"/>
    <property type="match status" value="1"/>
</dbReference>
<feature type="compositionally biased region" description="Polar residues" evidence="6">
    <location>
        <begin position="472"/>
        <end position="481"/>
    </location>
</feature>
<dbReference type="InterPro" id="IPR001257">
    <property type="entry name" value="Parvovirus_NS1_helicase"/>
</dbReference>
<name>A0A7D3V1J1_9VIRU</name>
<dbReference type="GO" id="GO:0005524">
    <property type="term" value="F:ATP binding"/>
    <property type="evidence" value="ECO:0007669"/>
    <property type="project" value="UniProtKB-KW"/>
</dbReference>
<evidence type="ECO:0000259" key="7">
    <source>
        <dbReference type="PROSITE" id="PS51206"/>
    </source>
</evidence>
<evidence type="ECO:0000256" key="2">
    <source>
        <dbReference type="ARBA" id="ARBA00022562"/>
    </source>
</evidence>
<feature type="compositionally biased region" description="Polar residues" evidence="6">
    <location>
        <begin position="519"/>
        <end position="535"/>
    </location>
</feature>
<dbReference type="EMBL" id="MT138401">
    <property type="protein sequence ID" value="QKE55008.1"/>
    <property type="molecule type" value="Genomic_DNA"/>
</dbReference>
<reference evidence="8" key="1">
    <citation type="submission" date="2020-01" db="EMBL/GenBank/DDBJ databases">
        <title>Viral genomes from wild and zoo birds in China.</title>
        <authorList>
            <person name="He M.Y."/>
            <person name="Shan L.T."/>
            <person name="Zhang W."/>
            <person name="Yang X.S."/>
        </authorList>
    </citation>
    <scope>NUCLEOTIDE SEQUENCE</scope>
    <source>
        <strain evidence="8">Bth060pas01</strain>
    </source>
</reference>
<sequence length="657" mass="73774">MSSEVESAGTSYRLYLWVGGFGASGDIPASQAETFLIEKEFVVNPKLDEIERTQSLLNMKQWQCGIFQINDAYGEPISNPIPYALFLQNLTMCNGWAITGETNKEGIFHTHAMLRTGSRSDSLRRSMQTVWQNLLLNQEFRHIVGGPQCSMDCLKLQHCHKPSSMFEYMMKGPTWVMSNDERYLEFMYNIDTWDLNHRFKVTAETTEEHAVSPDINNMTKELIDLIITNGCRTFEDCLRHGSEIMSKYLHRPGLKQIVDNCLQFVKSTGSTWQLALYEPYDPDPSTIHKVLLHQGIRPADFDPIFHKWITKKDPKKNTICLLGPSNTGKSAFISGLKQCVAWGEIVNGQTFMFEGLCENTIGIWEEPLCSPEAAEKTKQVLEGMTCSIPVKYKKPFQLPRTPIFITSNHDLWRYCSQEEEAFKNRMWIFRFDHAVQQCNYTPRAVEPSCQCGYCCGSRGRTLGPGGPSTGGMPTTQQSLPTGEQRDSGTEPESDVRAGPMLGAREGTSGSSSSTSSSTNQQCSDTTKPRSSTSRPISRHVGQFRIVSARDDKRGSTRVRVSIPSSADSGSSSRDTTENRGGTNRRGTYGVRYTVGKYAGSITMDPITSKTNQEEIPVKAKKPRLGGKLGPAKVTIPLFVPIKEDWQQYLSYLYHWYG</sequence>
<protein>
    <submittedName>
        <fullName evidence="8">Nonstructural protein</fullName>
    </submittedName>
</protein>
<dbReference type="GO" id="GO:0019079">
    <property type="term" value="P:viral genome replication"/>
    <property type="evidence" value="ECO:0007669"/>
    <property type="project" value="InterPro"/>
</dbReference>
<keyword evidence="3" id="KW-0235">DNA replication</keyword>
<evidence type="ECO:0000256" key="3">
    <source>
        <dbReference type="ARBA" id="ARBA00022705"/>
    </source>
</evidence>
<accession>A0A7D3V1J1</accession>
<dbReference type="GO" id="GO:0042025">
    <property type="term" value="C:host cell nucleus"/>
    <property type="evidence" value="ECO:0007669"/>
    <property type="project" value="UniProtKB-SubCell"/>
</dbReference>
<evidence type="ECO:0000256" key="1">
    <source>
        <dbReference type="ARBA" id="ARBA00004147"/>
    </source>
</evidence>
<dbReference type="InterPro" id="IPR014015">
    <property type="entry name" value="Helicase_SF3_DNA-vir"/>
</dbReference>
<comment type="subcellular location">
    <subcellularLocation>
        <location evidence="1">Host nucleus</location>
    </subcellularLocation>
</comment>
<evidence type="ECO:0000256" key="5">
    <source>
        <dbReference type="ARBA" id="ARBA00022840"/>
    </source>
</evidence>
<proteinExistence type="predicted"/>
<evidence type="ECO:0000256" key="6">
    <source>
        <dbReference type="SAM" id="MobiDB-lite"/>
    </source>
</evidence>
<evidence type="ECO:0000256" key="4">
    <source>
        <dbReference type="ARBA" id="ARBA00022741"/>
    </source>
</evidence>